<evidence type="ECO:0000256" key="1">
    <source>
        <dbReference type="SAM" id="Phobius"/>
    </source>
</evidence>
<keyword evidence="1" id="KW-1133">Transmembrane helix</keyword>
<evidence type="ECO:0000313" key="3">
    <source>
        <dbReference type="Proteomes" id="UP000249081"/>
    </source>
</evidence>
<feature type="transmembrane region" description="Helical" evidence="1">
    <location>
        <begin position="61"/>
        <end position="81"/>
    </location>
</feature>
<proteinExistence type="predicted"/>
<feature type="transmembrane region" description="Helical" evidence="1">
    <location>
        <begin position="125"/>
        <end position="146"/>
    </location>
</feature>
<name>A0A2W4XZI5_9CYAN</name>
<dbReference type="EMBL" id="QBMN01000080">
    <property type="protein sequence ID" value="PZO40125.1"/>
    <property type="molecule type" value="Genomic_DNA"/>
</dbReference>
<reference evidence="3" key="1">
    <citation type="submission" date="2018-04" db="EMBL/GenBank/DDBJ databases">
        <authorList>
            <person name="Cornet L."/>
        </authorList>
    </citation>
    <scope>NUCLEOTIDE SEQUENCE [LARGE SCALE GENOMIC DNA]</scope>
</reference>
<feature type="transmembrane region" description="Helical" evidence="1">
    <location>
        <begin position="93"/>
        <end position="113"/>
    </location>
</feature>
<dbReference type="Proteomes" id="UP000249081">
    <property type="component" value="Unassembled WGS sequence"/>
</dbReference>
<sequence length="159" mass="17236">MTLETIQPWLNFVHPVVMWLLLATTLYALYLGVQARRTRLADAETRKELIKGKFALKHHKVGSALLAFMVFGTVGGMAATYLEAGKLFVGPHLLVGLGMATLIASSAALVPFMQKGSETARLTHITLNIVLVGLFGWQAISGMQIVQRLLSNLQSTTGS</sequence>
<organism evidence="2 3">
    <name type="scientific">Shackletoniella antarctica</name>
    <dbReference type="NCBI Taxonomy" id="268115"/>
    <lineage>
        <taxon>Bacteria</taxon>
        <taxon>Bacillati</taxon>
        <taxon>Cyanobacteriota</taxon>
        <taxon>Cyanophyceae</taxon>
        <taxon>Oculatellales</taxon>
        <taxon>Oculatellaceae</taxon>
        <taxon>Shackletoniella</taxon>
    </lineage>
</organism>
<dbReference type="Pfam" id="PF13301">
    <property type="entry name" value="DUF4079"/>
    <property type="match status" value="1"/>
</dbReference>
<gene>
    <name evidence="2" type="ORF">DCF17_12530</name>
</gene>
<dbReference type="AlphaFoldDB" id="A0A2W4XZI5"/>
<evidence type="ECO:0000313" key="2">
    <source>
        <dbReference type="EMBL" id="PZO40125.1"/>
    </source>
</evidence>
<feature type="transmembrane region" description="Helical" evidence="1">
    <location>
        <begin position="12"/>
        <end position="33"/>
    </location>
</feature>
<comment type="caution">
    <text evidence="2">The sequence shown here is derived from an EMBL/GenBank/DDBJ whole genome shotgun (WGS) entry which is preliminary data.</text>
</comment>
<protein>
    <submittedName>
        <fullName evidence="2">DUF4079 domain-containing protein</fullName>
    </submittedName>
</protein>
<keyword evidence="1" id="KW-0812">Transmembrane</keyword>
<keyword evidence="1" id="KW-0472">Membrane</keyword>
<reference evidence="2 3" key="2">
    <citation type="submission" date="2018-06" db="EMBL/GenBank/DDBJ databases">
        <title>Metagenomic assembly of (sub)arctic Cyanobacteria and their associated microbiome from non-axenic cultures.</title>
        <authorList>
            <person name="Baurain D."/>
        </authorList>
    </citation>
    <scope>NUCLEOTIDE SEQUENCE [LARGE SCALE GENOMIC DNA]</scope>
    <source>
        <strain evidence="2">ULC041bin1</strain>
    </source>
</reference>
<dbReference type="InterPro" id="IPR025067">
    <property type="entry name" value="DUF4079"/>
</dbReference>
<dbReference type="PANTHER" id="PTHR34679">
    <property type="match status" value="1"/>
</dbReference>
<dbReference type="PANTHER" id="PTHR34679:SF2">
    <property type="entry name" value="OS02G0122500 PROTEIN"/>
    <property type="match status" value="1"/>
</dbReference>
<accession>A0A2W4XZI5</accession>